<evidence type="ECO:0000313" key="2">
    <source>
        <dbReference type="Proteomes" id="UP000521313"/>
    </source>
</evidence>
<proteinExistence type="predicted"/>
<dbReference type="Pfam" id="PF14253">
    <property type="entry name" value="AbiH"/>
    <property type="match status" value="1"/>
</dbReference>
<evidence type="ECO:0008006" key="3">
    <source>
        <dbReference type="Google" id="ProtNLM"/>
    </source>
</evidence>
<dbReference type="RefSeq" id="WP_183376945.1">
    <property type="nucleotide sequence ID" value="NZ_JACHHD010000025.1"/>
</dbReference>
<dbReference type="InterPro" id="IPR025935">
    <property type="entry name" value="AbiH"/>
</dbReference>
<protein>
    <recommendedName>
        <fullName evidence="3">Bacteriophage abortive infection AbiH</fullName>
    </recommendedName>
</protein>
<reference evidence="1 2" key="1">
    <citation type="submission" date="2020-08" db="EMBL/GenBank/DDBJ databases">
        <title>Genomic Encyclopedia of Type Strains, Phase IV (KMG-IV): sequencing the most valuable type-strain genomes for metagenomic binning, comparative biology and taxonomic classification.</title>
        <authorList>
            <person name="Goeker M."/>
        </authorList>
    </citation>
    <scope>NUCLEOTIDE SEQUENCE [LARGE SCALE GENOMIC DNA]</scope>
    <source>
        <strain evidence="1 2">DSM 26963</strain>
    </source>
</reference>
<accession>A0A7W8FXW0</accession>
<organism evidence="1 2">
    <name type="scientific">Faecalicoccus acidiformans</name>
    <dbReference type="NCBI Taxonomy" id="915173"/>
    <lineage>
        <taxon>Bacteria</taxon>
        <taxon>Bacillati</taxon>
        <taxon>Bacillota</taxon>
        <taxon>Erysipelotrichia</taxon>
        <taxon>Erysipelotrichales</taxon>
        <taxon>Erysipelotrichaceae</taxon>
        <taxon>Faecalicoccus</taxon>
    </lineage>
</organism>
<dbReference type="AlphaFoldDB" id="A0A7W8FXW0"/>
<comment type="caution">
    <text evidence="1">The sequence shown here is derived from an EMBL/GenBank/DDBJ whole genome shotgun (WGS) entry which is preliminary data.</text>
</comment>
<name>A0A7W8FXW0_9FIRM</name>
<sequence>MIEKLVIVGNGFDLAHGLKTSYDDFRKAYTDNEYMKKFKQLSSIVLTTNNNSQKWYDFESNIEAISRTVFQKTFKDLENDEFIKSIDKEMEICNSLFEEIKNLLKSYLMNVAEGKKVLKKEVLKEEFKSENTFVISFNYTDIVKQYSDKVDFIHGSLSDDPDIILGFANDVPPMDLVSGVYTKYMKEVQKFELKYLRYLAEIKDTVNIKKRLKEFQPHLWQLFSGKGGWAFPLAKNSEGVLEYDLSSASRSLQQFYQNNKILSLNSFEKYKNVKELVIMGHGLESDELFFSRLRDSIDSLSKIILYTYEGESEKEVNRKKSELRKWFGMREIKLKKY</sequence>
<gene>
    <name evidence="1" type="ORF">HNQ43_001803</name>
</gene>
<dbReference type="EMBL" id="JACHHD010000025">
    <property type="protein sequence ID" value="MBB5185723.1"/>
    <property type="molecule type" value="Genomic_DNA"/>
</dbReference>
<evidence type="ECO:0000313" key="1">
    <source>
        <dbReference type="EMBL" id="MBB5185723.1"/>
    </source>
</evidence>
<dbReference type="Proteomes" id="UP000521313">
    <property type="component" value="Unassembled WGS sequence"/>
</dbReference>